<evidence type="ECO:0000313" key="2">
    <source>
        <dbReference type="Proteomes" id="UP000032247"/>
    </source>
</evidence>
<reference evidence="1 2" key="1">
    <citation type="submission" date="2014-12" db="EMBL/GenBank/DDBJ databases">
        <title>Comparative genome analysis of Bacillus coagulans HM-08, Clostridium butyricum HM-68, Bacillus subtilis HM-66 and Bacillus licheniformis BL-09.</title>
        <authorList>
            <person name="Zhang H."/>
        </authorList>
    </citation>
    <scope>NUCLEOTIDE SEQUENCE [LARGE SCALE GENOMIC DNA]</scope>
    <source>
        <strain evidence="1 2">HM-66</strain>
    </source>
</reference>
<gene>
    <name evidence="1" type="ORF">SC09_Contig25orf00245</name>
</gene>
<dbReference type="EMBL" id="JXBC01000004">
    <property type="protein sequence ID" value="KIU10497.1"/>
    <property type="molecule type" value="Genomic_DNA"/>
</dbReference>
<dbReference type="Proteomes" id="UP000032247">
    <property type="component" value="Unassembled WGS sequence"/>
</dbReference>
<name>A0A0D1KW84_BACIU</name>
<accession>A0A0D1KW84</accession>
<evidence type="ECO:0000313" key="1">
    <source>
        <dbReference type="EMBL" id="KIU10497.1"/>
    </source>
</evidence>
<dbReference type="AlphaFoldDB" id="A0A0D1KW84"/>
<organism evidence="1 2">
    <name type="scientific">Bacillus subtilis</name>
    <dbReference type="NCBI Taxonomy" id="1423"/>
    <lineage>
        <taxon>Bacteria</taxon>
        <taxon>Bacillati</taxon>
        <taxon>Bacillota</taxon>
        <taxon>Bacilli</taxon>
        <taxon>Bacillales</taxon>
        <taxon>Bacillaceae</taxon>
        <taxon>Bacillus</taxon>
    </lineage>
</organism>
<proteinExistence type="predicted"/>
<protein>
    <submittedName>
        <fullName evidence="1">Uncharacterized protein</fullName>
    </submittedName>
</protein>
<comment type="caution">
    <text evidence="1">The sequence shown here is derived from an EMBL/GenBank/DDBJ whole genome shotgun (WGS) entry which is preliminary data.</text>
</comment>
<sequence length="59" mass="6759">MKKGGLTHHENKNAKKMDGLAACCHDDRRMQPFGNIQFSKRFERYDQNYGAAFIAGKPE</sequence>